<accession>A0ABV5EZM5</accession>
<name>A0ABV5EZM5_9FLAO</name>
<sequence>MEHPFYKKPKTEQKRIQGLLITAALVVLLLSIFISYRTGVIIIGILTFSILLSILAPFLDVPAMKASGKLKYHAPLFLSEAPKDGIVTIHGGTLFDYVFVINKKLNSQQRTHFILQNHIQGLLHLIETAKHQDPNLKIRGTSYIINARTANKLGFRVQKLDFIQTVILRFNYFNLLISHSIAKNKLSFPSLKNTRTFETTLQELTARKSYMELLNQKLEHVN</sequence>
<reference evidence="2 3" key="1">
    <citation type="submission" date="2024-09" db="EMBL/GenBank/DDBJ databases">
        <authorList>
            <person name="Sun Q."/>
            <person name="Mori K."/>
        </authorList>
    </citation>
    <scope>NUCLEOTIDE SEQUENCE [LARGE SCALE GENOMIC DNA]</scope>
    <source>
        <strain evidence="2 3">CECT 8286</strain>
    </source>
</reference>
<dbReference type="Proteomes" id="UP001589605">
    <property type="component" value="Unassembled WGS sequence"/>
</dbReference>
<keyword evidence="1" id="KW-0812">Transmembrane</keyword>
<keyword evidence="1" id="KW-0472">Membrane</keyword>
<protein>
    <recommendedName>
        <fullName evidence="4">DUF2892 domain-containing protein</fullName>
    </recommendedName>
</protein>
<evidence type="ECO:0000256" key="1">
    <source>
        <dbReference type="SAM" id="Phobius"/>
    </source>
</evidence>
<dbReference type="EMBL" id="JBHMEZ010000003">
    <property type="protein sequence ID" value="MFB9052646.1"/>
    <property type="molecule type" value="Genomic_DNA"/>
</dbReference>
<comment type="caution">
    <text evidence="2">The sequence shown here is derived from an EMBL/GenBank/DDBJ whole genome shotgun (WGS) entry which is preliminary data.</text>
</comment>
<keyword evidence="3" id="KW-1185">Reference proteome</keyword>
<evidence type="ECO:0000313" key="3">
    <source>
        <dbReference type="Proteomes" id="UP001589605"/>
    </source>
</evidence>
<gene>
    <name evidence="2" type="ORF">ACFFVB_06090</name>
</gene>
<evidence type="ECO:0000313" key="2">
    <source>
        <dbReference type="EMBL" id="MFB9052646.1"/>
    </source>
</evidence>
<evidence type="ECO:0008006" key="4">
    <source>
        <dbReference type="Google" id="ProtNLM"/>
    </source>
</evidence>
<feature type="transmembrane region" description="Helical" evidence="1">
    <location>
        <begin position="40"/>
        <end position="59"/>
    </location>
</feature>
<organism evidence="2 3">
    <name type="scientific">Formosa undariae</name>
    <dbReference type="NCBI Taxonomy" id="1325436"/>
    <lineage>
        <taxon>Bacteria</taxon>
        <taxon>Pseudomonadati</taxon>
        <taxon>Bacteroidota</taxon>
        <taxon>Flavobacteriia</taxon>
        <taxon>Flavobacteriales</taxon>
        <taxon>Flavobacteriaceae</taxon>
        <taxon>Formosa</taxon>
    </lineage>
</organism>
<feature type="transmembrane region" description="Helical" evidence="1">
    <location>
        <begin position="16"/>
        <end position="34"/>
    </location>
</feature>
<proteinExistence type="predicted"/>
<keyword evidence="1" id="KW-1133">Transmembrane helix</keyword>
<dbReference type="RefSeq" id="WP_382381826.1">
    <property type="nucleotide sequence ID" value="NZ_JBHMEZ010000003.1"/>
</dbReference>